<feature type="region of interest" description="Disordered" evidence="1">
    <location>
        <begin position="628"/>
        <end position="667"/>
    </location>
</feature>
<gene>
    <name evidence="2" type="ORF">fugu_003596</name>
</gene>
<feature type="region of interest" description="Disordered" evidence="1">
    <location>
        <begin position="526"/>
        <end position="573"/>
    </location>
</feature>
<dbReference type="PANTHER" id="PTHR33480">
    <property type="entry name" value="SET DOMAIN-CONTAINING PROTEIN-RELATED"/>
    <property type="match status" value="1"/>
</dbReference>
<keyword evidence="3" id="KW-1185">Reference proteome</keyword>
<dbReference type="AlphaFoldDB" id="A0A4Z2BB23"/>
<reference evidence="2 3" key="1">
    <citation type="submission" date="2019-04" db="EMBL/GenBank/DDBJ databases">
        <title>The sequence and de novo assembly of Takifugu bimaculatus genome using PacBio and Hi-C technologies.</title>
        <authorList>
            <person name="Xu P."/>
            <person name="Liu B."/>
            <person name="Zhou Z."/>
        </authorList>
    </citation>
    <scope>NUCLEOTIDE SEQUENCE [LARGE SCALE GENOMIC DNA]</scope>
    <source>
        <strain evidence="2">TB-2018</strain>
        <tissue evidence="2">Muscle</tissue>
    </source>
</reference>
<name>A0A4Z2BB23_9TELE</name>
<feature type="compositionally biased region" description="Polar residues" evidence="1">
    <location>
        <begin position="710"/>
        <end position="722"/>
    </location>
</feature>
<feature type="region of interest" description="Disordered" evidence="1">
    <location>
        <begin position="684"/>
        <end position="746"/>
    </location>
</feature>
<feature type="compositionally biased region" description="Polar residues" evidence="1">
    <location>
        <begin position="547"/>
        <end position="559"/>
    </location>
</feature>
<dbReference type="PANTHER" id="PTHR33480:SF5">
    <property type="entry name" value="SI:DKEY-51D8.9"/>
    <property type="match status" value="1"/>
</dbReference>
<evidence type="ECO:0000313" key="3">
    <source>
        <dbReference type="Proteomes" id="UP000516260"/>
    </source>
</evidence>
<protein>
    <submittedName>
        <fullName evidence="2">Uncharacterized protein</fullName>
    </submittedName>
</protein>
<organism evidence="2 3">
    <name type="scientific">Takifugu bimaculatus</name>
    <dbReference type="NCBI Taxonomy" id="433685"/>
    <lineage>
        <taxon>Eukaryota</taxon>
        <taxon>Metazoa</taxon>
        <taxon>Chordata</taxon>
        <taxon>Craniata</taxon>
        <taxon>Vertebrata</taxon>
        <taxon>Euteleostomi</taxon>
        <taxon>Actinopterygii</taxon>
        <taxon>Neopterygii</taxon>
        <taxon>Teleostei</taxon>
        <taxon>Neoteleostei</taxon>
        <taxon>Acanthomorphata</taxon>
        <taxon>Eupercaria</taxon>
        <taxon>Tetraodontiformes</taxon>
        <taxon>Tetradontoidea</taxon>
        <taxon>Tetraodontidae</taxon>
        <taxon>Takifugu</taxon>
    </lineage>
</organism>
<proteinExistence type="predicted"/>
<evidence type="ECO:0000256" key="1">
    <source>
        <dbReference type="SAM" id="MobiDB-lite"/>
    </source>
</evidence>
<accession>A0A4Z2BB23</accession>
<feature type="compositionally biased region" description="Basic residues" evidence="1">
    <location>
        <begin position="646"/>
        <end position="659"/>
    </location>
</feature>
<dbReference type="Proteomes" id="UP000516260">
    <property type="component" value="Chromosome 4"/>
</dbReference>
<comment type="caution">
    <text evidence="2">The sequence shown here is derived from an EMBL/GenBank/DDBJ whole genome shotgun (WGS) entry which is preliminary data.</text>
</comment>
<sequence length="746" mass="84396">MKTCPDRKKKETHFGRQILASRCVLEASEDLGITEEFKNILANMIYDRVTQTVLDDELLLQYGELTMEQNRENPKMQHYVRQNLRQIARLLIEAQKTTPIKKLVDVFDPSNFPHVLSAVNILAGYNAENNSYRVASLPVKVGGQLQNICTIVEANAVNSGDDTLAEHAQNFVSEYQKHWNKLVYVGSQTIKKNNIKTRKNAPPPEDVRRLNTHMEKLHLLAEKNLRDAPSVENYAVLVKLILTRTLCLNRRTAAEIMSLSLKDFAARKRSDAVGDMDPSVSDLERIMCGSLIRIDVQGRCGVLPVFLKPSLISAMEVFIEVRKVCGIPSENPFLFARPTALTPYNAALCVKQTAAECGAEKPGFLTIRKLRRHYTTMMQLISLDEKEAEQILGSSNLVRTLREDSGAYLDDLHMRLEARLRFERRRASLHPGKHFKLAEFYEEHVAAAKSGAFKTKTVFRHLHVNKWDETEVQAIERHMMDFIKQQKVPQKNDCVKCLEAENEALRDRSWKGVKNYVRNRITTLQNAKKASKTAKKRCVNEDGNESDGVSSDKNQSQHQDGSEGARNTHKHKWGEAEVRAVEKHLMRFIKEQIIPQKIDCVQCLDAEPGALRSRSWKGVKDYIRNRITALQSGRKRRDPAASTPSKTKKQRAAPNRRKGGVKEAVPQSNAQIVQQGRSLQHYNTQISSQGDARGQQAAPWIQSEHPGVPQGSTEVSTQQACQPSLKAKRSSKSASGFKQKSVSERW</sequence>
<dbReference type="EMBL" id="SWLE01000017">
    <property type="protein sequence ID" value="TNM89362.1"/>
    <property type="molecule type" value="Genomic_DNA"/>
</dbReference>
<evidence type="ECO:0000313" key="2">
    <source>
        <dbReference type="EMBL" id="TNM89362.1"/>
    </source>
</evidence>